<sequence length="161" mass="18695">MVTIERWKAACPSLTLLNFRHNALIYRQGDLCTHLFYIAKGYIKLSKVTPDGEQFIVILLPAGELLSSSFSNNARELFQETATAKGRVQLYRFSREEFMASLSAYPDLARYVIERLSNRQLFLERRLEYLLYKNVHARMAALLYELAKRYGGNAPMAMKWM</sequence>
<dbReference type="AlphaFoldDB" id="A0A4P7BW11"/>
<dbReference type="PANTHER" id="PTHR24567">
    <property type="entry name" value="CRP FAMILY TRANSCRIPTIONAL REGULATORY PROTEIN"/>
    <property type="match status" value="1"/>
</dbReference>
<dbReference type="GO" id="GO:0003700">
    <property type="term" value="F:DNA-binding transcription factor activity"/>
    <property type="evidence" value="ECO:0007669"/>
    <property type="project" value="TreeGrafter"/>
</dbReference>
<dbReference type="EMBL" id="CP038033">
    <property type="protein sequence ID" value="QBQ54233.1"/>
    <property type="molecule type" value="Genomic_DNA"/>
</dbReference>
<dbReference type="InterPro" id="IPR014710">
    <property type="entry name" value="RmlC-like_jellyroll"/>
</dbReference>
<dbReference type="KEGG" id="nwr:E3U44_06730"/>
<accession>A0A4P7BW11</accession>
<gene>
    <name evidence="2" type="ORF">E3U44_06730</name>
</gene>
<dbReference type="PANTHER" id="PTHR24567:SF26">
    <property type="entry name" value="REGULATORY PROTEIN YEIL"/>
    <property type="match status" value="1"/>
</dbReference>
<proteinExistence type="predicted"/>
<organism evidence="2 3">
    <name type="scientific">Nitrosococcus wardiae</name>
    <dbReference type="NCBI Taxonomy" id="1814290"/>
    <lineage>
        <taxon>Bacteria</taxon>
        <taxon>Pseudomonadati</taxon>
        <taxon>Pseudomonadota</taxon>
        <taxon>Gammaproteobacteria</taxon>
        <taxon>Chromatiales</taxon>
        <taxon>Chromatiaceae</taxon>
        <taxon>Nitrosococcus</taxon>
    </lineage>
</organism>
<dbReference type="Proteomes" id="UP000294325">
    <property type="component" value="Chromosome"/>
</dbReference>
<dbReference type="InterPro" id="IPR018490">
    <property type="entry name" value="cNMP-bd_dom_sf"/>
</dbReference>
<dbReference type="PROSITE" id="PS50042">
    <property type="entry name" value="CNMP_BINDING_3"/>
    <property type="match status" value="1"/>
</dbReference>
<evidence type="ECO:0000259" key="1">
    <source>
        <dbReference type="PROSITE" id="PS50042"/>
    </source>
</evidence>
<dbReference type="RefSeq" id="WP_134357348.1">
    <property type="nucleotide sequence ID" value="NZ_CP038033.1"/>
</dbReference>
<dbReference type="OrthoDB" id="9126850at2"/>
<evidence type="ECO:0000313" key="3">
    <source>
        <dbReference type="Proteomes" id="UP000294325"/>
    </source>
</evidence>
<dbReference type="InterPro" id="IPR000595">
    <property type="entry name" value="cNMP-bd_dom"/>
</dbReference>
<protein>
    <submittedName>
        <fullName evidence="2">Crp/Fnr family transcriptional regulator</fullName>
    </submittedName>
</protein>
<dbReference type="Gene3D" id="2.60.120.10">
    <property type="entry name" value="Jelly Rolls"/>
    <property type="match status" value="1"/>
</dbReference>
<feature type="domain" description="Cyclic nucleotide-binding" evidence="1">
    <location>
        <begin position="19"/>
        <end position="119"/>
    </location>
</feature>
<dbReference type="SMART" id="SM00100">
    <property type="entry name" value="cNMP"/>
    <property type="match status" value="1"/>
</dbReference>
<dbReference type="CDD" id="cd00038">
    <property type="entry name" value="CAP_ED"/>
    <property type="match status" value="1"/>
</dbReference>
<reference evidence="2 3" key="1">
    <citation type="submission" date="2019-03" db="EMBL/GenBank/DDBJ databases">
        <title>The genome sequence of Nitrosococcus wardiae strain D1FHST reveals the archetypal metabolic capacity of ammonia-oxidizing Gammaproteobacteria.</title>
        <authorList>
            <person name="Wang L."/>
            <person name="Lim C.K."/>
            <person name="Hanson T.E."/>
            <person name="Dang H."/>
            <person name="Klotz M.G."/>
        </authorList>
    </citation>
    <scope>NUCLEOTIDE SEQUENCE [LARGE SCALE GENOMIC DNA]</scope>
    <source>
        <strain evidence="2 3">D1FHS</strain>
    </source>
</reference>
<evidence type="ECO:0000313" key="2">
    <source>
        <dbReference type="EMBL" id="QBQ54233.1"/>
    </source>
</evidence>
<dbReference type="InterPro" id="IPR050397">
    <property type="entry name" value="Env_Response_Regulators"/>
</dbReference>
<dbReference type="SUPFAM" id="SSF51206">
    <property type="entry name" value="cAMP-binding domain-like"/>
    <property type="match status" value="1"/>
</dbReference>
<name>A0A4P7BW11_9GAMM</name>
<dbReference type="GO" id="GO:0005829">
    <property type="term" value="C:cytosol"/>
    <property type="evidence" value="ECO:0007669"/>
    <property type="project" value="TreeGrafter"/>
</dbReference>
<dbReference type="Pfam" id="PF00027">
    <property type="entry name" value="cNMP_binding"/>
    <property type="match status" value="1"/>
</dbReference>
<keyword evidence="3" id="KW-1185">Reference proteome</keyword>